<dbReference type="SUPFAM" id="SSF52266">
    <property type="entry name" value="SGNH hydrolase"/>
    <property type="match status" value="1"/>
</dbReference>
<accession>A0ABT9AZ36</accession>
<dbReference type="EMBL" id="JAUQTA010000001">
    <property type="protein sequence ID" value="MDO7867851.1"/>
    <property type="molecule type" value="Genomic_DNA"/>
</dbReference>
<protein>
    <recommendedName>
        <fullName evidence="3">SGNH hydrolase-type esterase domain-containing protein</fullName>
    </recommendedName>
</protein>
<evidence type="ECO:0000313" key="1">
    <source>
        <dbReference type="EMBL" id="MDO7867851.1"/>
    </source>
</evidence>
<comment type="caution">
    <text evidence="1">The sequence shown here is derived from an EMBL/GenBank/DDBJ whole genome shotgun (WGS) entry which is preliminary data.</text>
</comment>
<dbReference type="Proteomes" id="UP001233314">
    <property type="component" value="Unassembled WGS sequence"/>
</dbReference>
<evidence type="ECO:0008006" key="3">
    <source>
        <dbReference type="Google" id="ProtNLM"/>
    </source>
</evidence>
<dbReference type="RefSeq" id="WP_305027234.1">
    <property type="nucleotide sequence ID" value="NZ_JAUQTA010000001.1"/>
</dbReference>
<sequence>MRRLLLLIVAVLQRTPVIEWLRTARGWRDQYLDPQVRQLRSVVRQMERGQVDILFLGDSSATFFGPGDVDRRRLPEMLGAELGQRVAVIAGPGYNPPLYSELVRILGTLPQRPRAVVLSRAVRTSCATHVRQHPEYGYRRSIATLRRASGAHGLRAFSRSNRRTPQEYAAFEALPVRTRWERASTIGGFLALVRGRRTAGGDLATQQALFDYFHGELLDPGIATVGELTELAARLRAYGVPVVHYYPPIPVERGEQYFPGEFEAQVRASYAVVDGVLEAGLGDLGALVETPFDTPDDEFIDPTDGSEHWNEKGRARIARRIAELVQQARVDA</sequence>
<proteinExistence type="predicted"/>
<gene>
    <name evidence="1" type="ORF">Q5722_05650</name>
</gene>
<reference evidence="1 2" key="1">
    <citation type="submission" date="2023-07" db="EMBL/GenBank/DDBJ databases">
        <title>Nocardioides sp. nov WY-20 isolated from soil.</title>
        <authorList>
            <person name="Liu B."/>
            <person name="Wan Y."/>
        </authorList>
    </citation>
    <scope>NUCLEOTIDE SEQUENCE [LARGE SCALE GENOMIC DNA]</scope>
    <source>
        <strain evidence="1 2">WY-20</strain>
    </source>
</reference>
<keyword evidence="2" id="KW-1185">Reference proteome</keyword>
<organism evidence="1 2">
    <name type="scientific">Nocardioides jiangxiensis</name>
    <dbReference type="NCBI Taxonomy" id="3064524"/>
    <lineage>
        <taxon>Bacteria</taxon>
        <taxon>Bacillati</taxon>
        <taxon>Actinomycetota</taxon>
        <taxon>Actinomycetes</taxon>
        <taxon>Propionibacteriales</taxon>
        <taxon>Nocardioidaceae</taxon>
        <taxon>Nocardioides</taxon>
    </lineage>
</organism>
<evidence type="ECO:0000313" key="2">
    <source>
        <dbReference type="Proteomes" id="UP001233314"/>
    </source>
</evidence>
<name>A0ABT9AZ36_9ACTN</name>